<name>A0AAD1Y0R2_EUPCR</name>
<dbReference type="InterPro" id="IPR003736">
    <property type="entry name" value="PAAI_dom"/>
</dbReference>
<feature type="domain" description="Thioesterase" evidence="3">
    <location>
        <begin position="61"/>
        <end position="135"/>
    </location>
</feature>
<evidence type="ECO:0000256" key="2">
    <source>
        <dbReference type="ARBA" id="ARBA00022801"/>
    </source>
</evidence>
<dbReference type="Gene3D" id="3.10.129.10">
    <property type="entry name" value="Hotdog Thioesterase"/>
    <property type="match status" value="1"/>
</dbReference>
<comment type="caution">
    <text evidence="4">The sequence shown here is derived from an EMBL/GenBank/DDBJ whole genome shotgun (WGS) entry which is preliminary data.</text>
</comment>
<organism evidence="4 5">
    <name type="scientific">Euplotes crassus</name>
    <dbReference type="NCBI Taxonomy" id="5936"/>
    <lineage>
        <taxon>Eukaryota</taxon>
        <taxon>Sar</taxon>
        <taxon>Alveolata</taxon>
        <taxon>Ciliophora</taxon>
        <taxon>Intramacronucleata</taxon>
        <taxon>Spirotrichea</taxon>
        <taxon>Hypotrichia</taxon>
        <taxon>Euplotida</taxon>
        <taxon>Euplotidae</taxon>
        <taxon>Moneuplotes</taxon>
    </lineage>
</organism>
<dbReference type="InterPro" id="IPR039298">
    <property type="entry name" value="ACOT13"/>
</dbReference>
<dbReference type="GO" id="GO:0047617">
    <property type="term" value="F:fatty acyl-CoA hydrolase activity"/>
    <property type="evidence" value="ECO:0007669"/>
    <property type="project" value="InterPro"/>
</dbReference>
<evidence type="ECO:0000256" key="1">
    <source>
        <dbReference type="ARBA" id="ARBA00008324"/>
    </source>
</evidence>
<dbReference type="InterPro" id="IPR006683">
    <property type="entry name" value="Thioestr_dom"/>
</dbReference>
<dbReference type="InterPro" id="IPR029069">
    <property type="entry name" value="HotDog_dom_sf"/>
</dbReference>
<reference evidence="4" key="1">
    <citation type="submission" date="2023-07" db="EMBL/GenBank/DDBJ databases">
        <authorList>
            <consortium name="AG Swart"/>
            <person name="Singh M."/>
            <person name="Singh A."/>
            <person name="Seah K."/>
            <person name="Emmerich C."/>
        </authorList>
    </citation>
    <scope>NUCLEOTIDE SEQUENCE</scope>
    <source>
        <strain evidence="4">DP1</strain>
    </source>
</reference>
<dbReference type="AlphaFoldDB" id="A0AAD1Y0R2"/>
<dbReference type="Pfam" id="PF03061">
    <property type="entry name" value="4HBT"/>
    <property type="match status" value="1"/>
</dbReference>
<comment type="similarity">
    <text evidence="1">Belongs to the thioesterase PaaI family.</text>
</comment>
<proteinExistence type="inferred from homology"/>
<dbReference type="Proteomes" id="UP001295684">
    <property type="component" value="Unassembled WGS sequence"/>
</dbReference>
<dbReference type="SUPFAM" id="SSF54637">
    <property type="entry name" value="Thioesterase/thiol ester dehydrase-isomerase"/>
    <property type="match status" value="1"/>
</dbReference>
<keyword evidence="2" id="KW-0378">Hydrolase</keyword>
<accession>A0AAD1Y0R2</accession>
<keyword evidence="5" id="KW-1185">Reference proteome</keyword>
<evidence type="ECO:0000313" key="5">
    <source>
        <dbReference type="Proteomes" id="UP001295684"/>
    </source>
</evidence>
<dbReference type="EMBL" id="CAMPGE010024323">
    <property type="protein sequence ID" value="CAI2382171.1"/>
    <property type="molecule type" value="Genomic_DNA"/>
</dbReference>
<dbReference type="NCBIfam" id="TIGR00369">
    <property type="entry name" value="unchar_dom_1"/>
    <property type="match status" value="1"/>
</dbReference>
<gene>
    <name evidence="4" type="ORF">ECRASSUSDP1_LOCUS23640</name>
</gene>
<dbReference type="CDD" id="cd03443">
    <property type="entry name" value="PaaI_thioesterase"/>
    <property type="match status" value="1"/>
</dbReference>
<protein>
    <recommendedName>
        <fullName evidence="3">Thioesterase domain-containing protein</fullName>
    </recommendedName>
</protein>
<evidence type="ECO:0000259" key="3">
    <source>
        <dbReference type="Pfam" id="PF03061"/>
    </source>
</evidence>
<evidence type="ECO:0000313" key="4">
    <source>
        <dbReference type="EMBL" id="CAI2382171.1"/>
    </source>
</evidence>
<dbReference type="PANTHER" id="PTHR21660:SF1">
    <property type="entry name" value="ACYL-COENZYME A THIOESTERASE 13"/>
    <property type="match status" value="1"/>
</dbReference>
<sequence>MNPALLKRTNRLMHLFQKSDLHSGTYARPLYELIELVGIDEKAKTVIFESPVTEFQTNNIGSVHGGCLMTYIDIVTTIGIYTFSRDDKATTSANITTDFMAPGELGTTLSLVAKMDKIGKRLAFSSAEIYSKESNQLVAKGSHIKAFLPMDFKGIKDLKDEDFLI</sequence>
<dbReference type="PANTHER" id="PTHR21660">
    <property type="entry name" value="THIOESTERASE SUPERFAMILY MEMBER-RELATED"/>
    <property type="match status" value="1"/>
</dbReference>